<dbReference type="AlphaFoldDB" id="A0A1D2NH30"/>
<gene>
    <name evidence="1" type="ORF">Ocin01_02152</name>
</gene>
<dbReference type="Proteomes" id="UP000094527">
    <property type="component" value="Unassembled WGS sequence"/>
</dbReference>
<comment type="caution">
    <text evidence="1">The sequence shown here is derived from an EMBL/GenBank/DDBJ whole genome shotgun (WGS) entry which is preliminary data.</text>
</comment>
<accession>A0A1D2NH30</accession>
<reference evidence="1 2" key="1">
    <citation type="journal article" date="2016" name="Genome Biol. Evol.">
        <title>Gene Family Evolution Reflects Adaptation to Soil Environmental Stressors in the Genome of the Collembolan Orchesella cincta.</title>
        <authorList>
            <person name="Faddeeva-Vakhrusheva A."/>
            <person name="Derks M.F."/>
            <person name="Anvar S.Y."/>
            <person name="Agamennone V."/>
            <person name="Suring W."/>
            <person name="Smit S."/>
            <person name="van Straalen N.M."/>
            <person name="Roelofs D."/>
        </authorList>
    </citation>
    <scope>NUCLEOTIDE SEQUENCE [LARGE SCALE GENOMIC DNA]</scope>
    <source>
        <tissue evidence="1">Mixed pool</tissue>
    </source>
</reference>
<evidence type="ECO:0000313" key="2">
    <source>
        <dbReference type="Proteomes" id="UP000094527"/>
    </source>
</evidence>
<sequence>MDQQEEERREKAMLNTMSGNINNLTQRFREEQQHEQASAKQLALDALDELRDGPSAYTLSTTFEVPEDMQEMMLRMACRGCNRFPSPDKRYLCPAGHFLCLSCGADRGKDHEFKCLVPNDVRKEDAAGIQGPTLCQNILAVYPCDPIYATFWHHSLWQCPNANKGCNITPFKGIYSYTHKCCKM</sequence>
<evidence type="ECO:0000313" key="1">
    <source>
        <dbReference type="EMBL" id="ODN04522.1"/>
    </source>
</evidence>
<dbReference type="EMBL" id="LJIJ01000041">
    <property type="protein sequence ID" value="ODN04522.1"/>
    <property type="molecule type" value="Genomic_DNA"/>
</dbReference>
<name>A0A1D2NH30_ORCCI</name>
<keyword evidence="2" id="KW-1185">Reference proteome</keyword>
<protein>
    <submittedName>
        <fullName evidence="1">Uncharacterized protein</fullName>
    </submittedName>
</protein>
<proteinExistence type="predicted"/>
<organism evidence="1 2">
    <name type="scientific">Orchesella cincta</name>
    <name type="common">Springtail</name>
    <name type="synonym">Podura cincta</name>
    <dbReference type="NCBI Taxonomy" id="48709"/>
    <lineage>
        <taxon>Eukaryota</taxon>
        <taxon>Metazoa</taxon>
        <taxon>Ecdysozoa</taxon>
        <taxon>Arthropoda</taxon>
        <taxon>Hexapoda</taxon>
        <taxon>Collembola</taxon>
        <taxon>Entomobryomorpha</taxon>
        <taxon>Entomobryoidea</taxon>
        <taxon>Orchesellidae</taxon>
        <taxon>Orchesellinae</taxon>
        <taxon>Orchesella</taxon>
    </lineage>
</organism>